<dbReference type="PANTHER" id="PTHR23349:SF42">
    <property type="entry name" value="BHLH DOMAIN-CONTAINING PROTEIN"/>
    <property type="match status" value="1"/>
</dbReference>
<dbReference type="EMBL" id="HBUF01538950">
    <property type="protein sequence ID" value="CAG6754288.1"/>
    <property type="molecule type" value="Transcribed_RNA"/>
</dbReference>
<dbReference type="PROSITE" id="PS50888">
    <property type="entry name" value="BHLH"/>
    <property type="match status" value="1"/>
</dbReference>
<feature type="region of interest" description="Disordered" evidence="1">
    <location>
        <begin position="314"/>
        <end position="333"/>
    </location>
</feature>
<evidence type="ECO:0000256" key="1">
    <source>
        <dbReference type="SAM" id="MobiDB-lite"/>
    </source>
</evidence>
<feature type="region of interest" description="Disordered" evidence="1">
    <location>
        <begin position="1"/>
        <end position="22"/>
    </location>
</feature>
<sequence length="398" mass="45958">MKNVFQDDSDRDPVRTKHNGKHGKAFAKDFLKQRDQANARERIRTHSVNVAFSSLRNLLPSIAPDRKLSKIEILRMARNYISHLTSHVNHLSEKLDYETGVPFSGTDCNHSTCSQCDHCASPITPTSPSSINSSIPLDDYNNDTLDHTDNTMDHTGNTLDHTGNTMDHTGNTMDHIVHSISEENQHEMDPTYLPFEKSDQRYQQTKEQNQICNQTYRTKETNELYNQNKDINQTYLSFKTGKQPYHQCNEQSQSQAVDCMKNQTNNQFITINNPIDNLHLINTDRNNYENTIDNLGNQSLQDSEHFIEESIASEEDQYEQQDRNESSCREVNSNRKPIVDKQFITEVVVESGNNYREEHAKIESVHQEFSEHVIEHFDSQYETEKQNIGDGIMDTQEL</sequence>
<dbReference type="CDD" id="cd11390">
    <property type="entry name" value="bHLH_TS"/>
    <property type="match status" value="1"/>
</dbReference>
<dbReference type="GO" id="GO:0046983">
    <property type="term" value="F:protein dimerization activity"/>
    <property type="evidence" value="ECO:0007669"/>
    <property type="project" value="InterPro"/>
</dbReference>
<dbReference type="Gene3D" id="4.10.280.10">
    <property type="entry name" value="Helix-loop-helix DNA-binding domain"/>
    <property type="match status" value="1"/>
</dbReference>
<dbReference type="SUPFAM" id="SSF47459">
    <property type="entry name" value="HLH, helix-loop-helix DNA-binding domain"/>
    <property type="match status" value="1"/>
</dbReference>
<evidence type="ECO:0000259" key="2">
    <source>
        <dbReference type="PROSITE" id="PS50888"/>
    </source>
</evidence>
<dbReference type="GO" id="GO:0000977">
    <property type="term" value="F:RNA polymerase II transcription regulatory region sequence-specific DNA binding"/>
    <property type="evidence" value="ECO:0007669"/>
    <property type="project" value="TreeGrafter"/>
</dbReference>
<dbReference type="Pfam" id="PF00010">
    <property type="entry name" value="HLH"/>
    <property type="match status" value="1"/>
</dbReference>
<dbReference type="AlphaFoldDB" id="A0A8D9EHJ9"/>
<dbReference type="SMART" id="SM00353">
    <property type="entry name" value="HLH"/>
    <property type="match status" value="1"/>
</dbReference>
<accession>A0A8D9EHJ9</accession>
<dbReference type="GO" id="GO:0000981">
    <property type="term" value="F:DNA-binding transcription factor activity, RNA polymerase II-specific"/>
    <property type="evidence" value="ECO:0007669"/>
    <property type="project" value="TreeGrafter"/>
</dbReference>
<dbReference type="InterPro" id="IPR011598">
    <property type="entry name" value="bHLH_dom"/>
</dbReference>
<reference evidence="3" key="1">
    <citation type="submission" date="2021-05" db="EMBL/GenBank/DDBJ databases">
        <authorList>
            <person name="Alioto T."/>
            <person name="Alioto T."/>
            <person name="Gomez Garrido J."/>
        </authorList>
    </citation>
    <scope>NUCLEOTIDE SEQUENCE</scope>
</reference>
<dbReference type="InterPro" id="IPR036638">
    <property type="entry name" value="HLH_DNA-bd_sf"/>
</dbReference>
<name>A0A8D9EHJ9_9HEMI</name>
<dbReference type="GO" id="GO:0032502">
    <property type="term" value="P:developmental process"/>
    <property type="evidence" value="ECO:0007669"/>
    <property type="project" value="TreeGrafter"/>
</dbReference>
<proteinExistence type="predicted"/>
<dbReference type="PANTHER" id="PTHR23349">
    <property type="entry name" value="BASIC HELIX-LOOP-HELIX TRANSCRIPTION FACTOR, TWIST"/>
    <property type="match status" value="1"/>
</dbReference>
<feature type="domain" description="BHLH" evidence="2">
    <location>
        <begin position="32"/>
        <end position="84"/>
    </location>
</feature>
<evidence type="ECO:0000313" key="3">
    <source>
        <dbReference type="EMBL" id="CAG6754288.1"/>
    </source>
</evidence>
<dbReference type="InterPro" id="IPR050283">
    <property type="entry name" value="E-box_TF_Regulators"/>
</dbReference>
<organism evidence="3">
    <name type="scientific">Cacopsylla melanoneura</name>
    <dbReference type="NCBI Taxonomy" id="428564"/>
    <lineage>
        <taxon>Eukaryota</taxon>
        <taxon>Metazoa</taxon>
        <taxon>Ecdysozoa</taxon>
        <taxon>Arthropoda</taxon>
        <taxon>Hexapoda</taxon>
        <taxon>Insecta</taxon>
        <taxon>Pterygota</taxon>
        <taxon>Neoptera</taxon>
        <taxon>Paraneoptera</taxon>
        <taxon>Hemiptera</taxon>
        <taxon>Sternorrhyncha</taxon>
        <taxon>Psylloidea</taxon>
        <taxon>Psyllidae</taxon>
        <taxon>Psyllinae</taxon>
        <taxon>Cacopsylla</taxon>
    </lineage>
</organism>
<protein>
    <submittedName>
        <fullName evidence="3">Transcription factor 15</fullName>
    </submittedName>
</protein>